<reference evidence="3" key="1">
    <citation type="journal article" date="2019" name="Int. J. Syst. Evol. Microbiol.">
        <title>The Global Catalogue of Microorganisms (GCM) 10K type strain sequencing project: providing services to taxonomists for standard genome sequencing and annotation.</title>
        <authorList>
            <consortium name="The Broad Institute Genomics Platform"/>
            <consortium name="The Broad Institute Genome Sequencing Center for Infectious Disease"/>
            <person name="Wu L."/>
            <person name="Ma J."/>
        </authorList>
    </citation>
    <scope>NUCLEOTIDE SEQUENCE [LARGE SCALE GENOMIC DNA]</scope>
    <source>
        <strain evidence="3">CCUG 60524</strain>
    </source>
</reference>
<keyword evidence="1" id="KW-0812">Transmembrane</keyword>
<sequence length="279" mass="30530">MHRSTGPVEPDGFNMTMRDDPDLIRTDLFVRRHFGFRGSLSLHRAALGWDLLAAPVNVVLAPVFLLSRLIALAFRAIGLGRASRWLLDRPIFIHSSLARAVEALVETELWQSKEPLNDRQRGLLRDYTAVRTSVSEIFTTLVVLSLGIFVFRHATPGIVSLAPLVSDYVSHSAAVASFPLGRGLGQAWYAAFPPEIPVWKVLAVGVGLAVVASLVTTFAGILADPIQARLGIHRRRLLRLQYALAASDDSAPTLAREHALARLADITDAGVSLFRFLRG</sequence>
<feature type="transmembrane region" description="Helical" evidence="1">
    <location>
        <begin position="201"/>
        <end position="226"/>
    </location>
</feature>
<accession>A0ABW3IV80</accession>
<feature type="transmembrane region" description="Helical" evidence="1">
    <location>
        <begin position="52"/>
        <end position="74"/>
    </location>
</feature>
<dbReference type="InterPro" id="IPR046575">
    <property type="entry name" value="DUF6635"/>
</dbReference>
<gene>
    <name evidence="2" type="ORF">ACFQ2S_18010</name>
</gene>
<feature type="transmembrane region" description="Helical" evidence="1">
    <location>
        <begin position="129"/>
        <end position="151"/>
    </location>
</feature>
<organism evidence="2 3">
    <name type="scientific">Tropicimonas aquimaris</name>
    <dbReference type="NCBI Taxonomy" id="914152"/>
    <lineage>
        <taxon>Bacteria</taxon>
        <taxon>Pseudomonadati</taxon>
        <taxon>Pseudomonadota</taxon>
        <taxon>Alphaproteobacteria</taxon>
        <taxon>Rhodobacterales</taxon>
        <taxon>Roseobacteraceae</taxon>
        <taxon>Tropicimonas</taxon>
    </lineage>
</organism>
<proteinExistence type="predicted"/>
<comment type="caution">
    <text evidence="2">The sequence shown here is derived from an EMBL/GenBank/DDBJ whole genome shotgun (WGS) entry which is preliminary data.</text>
</comment>
<keyword evidence="3" id="KW-1185">Reference proteome</keyword>
<evidence type="ECO:0000256" key="1">
    <source>
        <dbReference type="SAM" id="Phobius"/>
    </source>
</evidence>
<dbReference type="Proteomes" id="UP001597108">
    <property type="component" value="Unassembled WGS sequence"/>
</dbReference>
<protein>
    <submittedName>
        <fullName evidence="2">DUF6635 family protein</fullName>
    </submittedName>
</protein>
<evidence type="ECO:0000313" key="3">
    <source>
        <dbReference type="Proteomes" id="UP001597108"/>
    </source>
</evidence>
<keyword evidence="1" id="KW-1133">Transmembrane helix</keyword>
<evidence type="ECO:0000313" key="2">
    <source>
        <dbReference type="EMBL" id="MFD0981531.1"/>
    </source>
</evidence>
<dbReference type="EMBL" id="JBHTJT010000043">
    <property type="protein sequence ID" value="MFD0981531.1"/>
    <property type="molecule type" value="Genomic_DNA"/>
</dbReference>
<keyword evidence="1" id="KW-0472">Membrane</keyword>
<name>A0ABW3IV80_9RHOB</name>
<dbReference type="RefSeq" id="WP_386076591.1">
    <property type="nucleotide sequence ID" value="NZ_JBHTJT010000043.1"/>
</dbReference>
<dbReference type="Pfam" id="PF20340">
    <property type="entry name" value="DUF6635"/>
    <property type="match status" value="1"/>
</dbReference>